<keyword evidence="2" id="KW-0326">Glycosidase</keyword>
<reference evidence="2" key="1">
    <citation type="submission" date="2020-02" db="EMBL/GenBank/DDBJ databases">
        <authorList>
            <person name="Meier V. D."/>
        </authorList>
    </citation>
    <scope>NUCLEOTIDE SEQUENCE</scope>
    <source>
        <strain evidence="2">AVDCRST_MAG31</strain>
    </source>
</reference>
<dbReference type="AlphaFoldDB" id="A0A6J4SPR2"/>
<feature type="region of interest" description="Disordered" evidence="1">
    <location>
        <begin position="73"/>
        <end position="95"/>
    </location>
</feature>
<feature type="region of interest" description="Disordered" evidence="1">
    <location>
        <begin position="205"/>
        <end position="255"/>
    </location>
</feature>
<feature type="region of interest" description="Disordered" evidence="1">
    <location>
        <begin position="1"/>
        <end position="32"/>
    </location>
</feature>
<gene>
    <name evidence="2" type="ORF">AVDCRST_MAG31-301</name>
</gene>
<evidence type="ECO:0000256" key="1">
    <source>
        <dbReference type="SAM" id="MobiDB-lite"/>
    </source>
</evidence>
<organism evidence="2">
    <name type="scientific">uncultured Sphingomonas sp</name>
    <dbReference type="NCBI Taxonomy" id="158754"/>
    <lineage>
        <taxon>Bacteria</taxon>
        <taxon>Pseudomonadati</taxon>
        <taxon>Pseudomonadota</taxon>
        <taxon>Alphaproteobacteria</taxon>
        <taxon>Sphingomonadales</taxon>
        <taxon>Sphingomonadaceae</taxon>
        <taxon>Sphingomonas</taxon>
        <taxon>environmental samples</taxon>
    </lineage>
</organism>
<sequence>ADDASSGGANRGPRREQSFGRSAAAGAGRCAGVRRRVHRAEGGRFQVAVRHRPQRGRLAQQRAAILFGGAAGERPDRRWRRGDRGAPRKAVQGAFPGLGRSGLQLRPARLAQGAGLWFLRSAGKAAVRARHLAGDLAAALCRQVAGRGRDRHHGNGRVGPERHPWHAAQRRLQPCQGHPARRAEAGAHQLFGLSPLPARLAAGLHDHRGRRPRFLPRAERPAGRRGGLAFHPAVSADPERRRGGRLGRAEGDRQLRLSAADDGGLRAPLAVAL</sequence>
<feature type="non-terminal residue" evidence="2">
    <location>
        <position position="1"/>
    </location>
</feature>
<protein>
    <submittedName>
        <fullName evidence="2">GH16</fullName>
        <ecNumber evidence="2">3.2.1.73</ecNumber>
    </submittedName>
</protein>
<accession>A0A6J4SPR2</accession>
<proteinExistence type="predicted"/>
<feature type="compositionally biased region" description="Low complexity" evidence="1">
    <location>
        <begin position="20"/>
        <end position="31"/>
    </location>
</feature>
<keyword evidence="2" id="KW-0378">Hydrolase</keyword>
<dbReference type="EMBL" id="CADCWA010000017">
    <property type="protein sequence ID" value="CAA9499778.1"/>
    <property type="molecule type" value="Genomic_DNA"/>
</dbReference>
<evidence type="ECO:0000313" key="2">
    <source>
        <dbReference type="EMBL" id="CAA9499778.1"/>
    </source>
</evidence>
<name>A0A6J4SPR2_9SPHN</name>
<dbReference type="EC" id="3.2.1.73" evidence="2"/>
<dbReference type="GO" id="GO:0042972">
    <property type="term" value="F:licheninase activity"/>
    <property type="evidence" value="ECO:0007669"/>
    <property type="project" value="UniProtKB-EC"/>
</dbReference>
<feature type="compositionally biased region" description="Basic and acidic residues" evidence="1">
    <location>
        <begin position="237"/>
        <end position="255"/>
    </location>
</feature>
<feature type="non-terminal residue" evidence="2">
    <location>
        <position position="273"/>
    </location>
</feature>